<accession>A0A4R7S029</accession>
<sequence length="191" mass="20548">MAVVLTLLVSCGQKKTVQVPTPPPSPKPVVVSEAQIEAELNKALAEDPRDTQAIRNDELADEADDIIAQYPDKNAADLLNTPEVKPSLMKALEKLGQDKALQGKINSTVELAAQMQGLSGEPGSVRLDMDISKYDDQRKSHLLQAVLSEDPKRIVGFLVEEIGEATPELSYGGVERASNGVAIKENQPPAK</sequence>
<proteinExistence type="predicted"/>
<organism evidence="1 2">
    <name type="scientific">Prosthecobacter fusiformis</name>
    <dbReference type="NCBI Taxonomy" id="48464"/>
    <lineage>
        <taxon>Bacteria</taxon>
        <taxon>Pseudomonadati</taxon>
        <taxon>Verrucomicrobiota</taxon>
        <taxon>Verrucomicrobiia</taxon>
        <taxon>Verrucomicrobiales</taxon>
        <taxon>Verrucomicrobiaceae</taxon>
        <taxon>Prosthecobacter</taxon>
    </lineage>
</organism>
<protein>
    <submittedName>
        <fullName evidence="1">Uncharacterized protein</fullName>
    </submittedName>
</protein>
<gene>
    <name evidence="1" type="ORF">EI77_02137</name>
</gene>
<dbReference type="OrthoDB" id="9841233at2"/>
<dbReference type="EMBL" id="SOCA01000003">
    <property type="protein sequence ID" value="TDU71019.1"/>
    <property type="molecule type" value="Genomic_DNA"/>
</dbReference>
<dbReference type="AlphaFoldDB" id="A0A4R7S029"/>
<comment type="caution">
    <text evidence="1">The sequence shown here is derived from an EMBL/GenBank/DDBJ whole genome shotgun (WGS) entry which is preliminary data.</text>
</comment>
<reference evidence="1 2" key="1">
    <citation type="submission" date="2019-03" db="EMBL/GenBank/DDBJ databases">
        <title>Genomic Encyclopedia of Archaeal and Bacterial Type Strains, Phase II (KMG-II): from individual species to whole genera.</title>
        <authorList>
            <person name="Goeker M."/>
        </authorList>
    </citation>
    <scope>NUCLEOTIDE SEQUENCE [LARGE SCALE GENOMIC DNA]</scope>
    <source>
        <strain evidence="1 2">ATCC 25309</strain>
    </source>
</reference>
<name>A0A4R7S029_9BACT</name>
<dbReference type="RefSeq" id="WP_133795213.1">
    <property type="nucleotide sequence ID" value="NZ_SOCA01000003.1"/>
</dbReference>
<dbReference type="Proteomes" id="UP000295662">
    <property type="component" value="Unassembled WGS sequence"/>
</dbReference>
<evidence type="ECO:0000313" key="1">
    <source>
        <dbReference type="EMBL" id="TDU71019.1"/>
    </source>
</evidence>
<evidence type="ECO:0000313" key="2">
    <source>
        <dbReference type="Proteomes" id="UP000295662"/>
    </source>
</evidence>
<keyword evidence="2" id="KW-1185">Reference proteome</keyword>